<keyword evidence="5" id="KW-0067">ATP-binding</keyword>
<dbReference type="InterPro" id="IPR051852">
    <property type="entry name" value="Alpha-type_PK"/>
</dbReference>
<evidence type="ECO:0000256" key="2">
    <source>
        <dbReference type="ARBA" id="ARBA00022679"/>
    </source>
</evidence>
<dbReference type="GO" id="GO:0004674">
    <property type="term" value="F:protein serine/threonine kinase activity"/>
    <property type="evidence" value="ECO:0007669"/>
    <property type="project" value="UniProtKB-KW"/>
</dbReference>
<dbReference type="GO" id="GO:0005524">
    <property type="term" value="F:ATP binding"/>
    <property type="evidence" value="ECO:0007669"/>
    <property type="project" value="UniProtKB-KW"/>
</dbReference>
<dbReference type="Pfam" id="PF02816">
    <property type="entry name" value="Alpha_kinase"/>
    <property type="match status" value="1"/>
</dbReference>
<feature type="domain" description="Alpha-type protein kinase" evidence="6">
    <location>
        <begin position="1"/>
        <end position="199"/>
    </location>
</feature>
<sequence length="212" mass="23559">FVVKWFFQVSSDAEPVSPENNETFLREEVLLTSEIHFFLTKFYESLPATDIWLATELLTEEDSKPCPAAGLDDLAEADMADVRKTGVAWLVEPLRVGAVQKFSGTLNHKSKAPTTRLAATVNTFIHFVYHFSQKSLVLCDIQTMKARIKGEPKNVIFDPMAHTPKGKSGPGDHGKDGIKNFLATHECNSKCEALGLDELDELDSDDEESDKV</sequence>
<dbReference type="SUPFAM" id="SSF56112">
    <property type="entry name" value="Protein kinase-like (PK-like)"/>
    <property type="match status" value="1"/>
</dbReference>
<dbReference type="EMBL" id="JARJCM010000001">
    <property type="protein sequence ID" value="KAJ7047962.1"/>
    <property type="molecule type" value="Genomic_DNA"/>
</dbReference>
<evidence type="ECO:0000256" key="5">
    <source>
        <dbReference type="ARBA" id="ARBA00022840"/>
    </source>
</evidence>
<keyword evidence="8" id="KW-1185">Reference proteome</keyword>
<feature type="non-terminal residue" evidence="7">
    <location>
        <position position="212"/>
    </location>
</feature>
<accession>A0AAD6XFB9</accession>
<comment type="caution">
    <text evidence="7">The sequence shown here is derived from an EMBL/GenBank/DDBJ whole genome shotgun (WGS) entry which is preliminary data.</text>
</comment>
<dbReference type="AlphaFoldDB" id="A0AAD6XFB9"/>
<proteinExistence type="predicted"/>
<evidence type="ECO:0000313" key="7">
    <source>
        <dbReference type="EMBL" id="KAJ7047962.1"/>
    </source>
</evidence>
<protein>
    <submittedName>
        <fullName evidence="7">Kinase-like domain-containing protein</fullName>
    </submittedName>
</protein>
<organism evidence="7 8">
    <name type="scientific">Mycena alexandri</name>
    <dbReference type="NCBI Taxonomy" id="1745969"/>
    <lineage>
        <taxon>Eukaryota</taxon>
        <taxon>Fungi</taxon>
        <taxon>Dikarya</taxon>
        <taxon>Basidiomycota</taxon>
        <taxon>Agaricomycotina</taxon>
        <taxon>Agaricomycetes</taxon>
        <taxon>Agaricomycetidae</taxon>
        <taxon>Agaricales</taxon>
        <taxon>Marasmiineae</taxon>
        <taxon>Mycenaceae</taxon>
        <taxon>Mycena</taxon>
    </lineage>
</organism>
<name>A0AAD6XFB9_9AGAR</name>
<dbReference type="InterPro" id="IPR004166">
    <property type="entry name" value="a-kinase_dom"/>
</dbReference>
<evidence type="ECO:0000256" key="1">
    <source>
        <dbReference type="ARBA" id="ARBA00022527"/>
    </source>
</evidence>
<reference evidence="7" key="1">
    <citation type="submission" date="2023-03" db="EMBL/GenBank/DDBJ databases">
        <title>Massive genome expansion in bonnet fungi (Mycena s.s.) driven by repeated elements and novel gene families across ecological guilds.</title>
        <authorList>
            <consortium name="Lawrence Berkeley National Laboratory"/>
            <person name="Harder C.B."/>
            <person name="Miyauchi S."/>
            <person name="Viragh M."/>
            <person name="Kuo A."/>
            <person name="Thoen E."/>
            <person name="Andreopoulos B."/>
            <person name="Lu D."/>
            <person name="Skrede I."/>
            <person name="Drula E."/>
            <person name="Henrissat B."/>
            <person name="Morin E."/>
            <person name="Kohler A."/>
            <person name="Barry K."/>
            <person name="LaButti K."/>
            <person name="Morin E."/>
            <person name="Salamov A."/>
            <person name="Lipzen A."/>
            <person name="Mereny Z."/>
            <person name="Hegedus B."/>
            <person name="Baldrian P."/>
            <person name="Stursova M."/>
            <person name="Weitz H."/>
            <person name="Taylor A."/>
            <person name="Grigoriev I.V."/>
            <person name="Nagy L.G."/>
            <person name="Martin F."/>
            <person name="Kauserud H."/>
        </authorList>
    </citation>
    <scope>NUCLEOTIDE SEQUENCE</scope>
    <source>
        <strain evidence="7">CBHHK200</strain>
    </source>
</reference>
<evidence type="ECO:0000256" key="4">
    <source>
        <dbReference type="ARBA" id="ARBA00022777"/>
    </source>
</evidence>
<dbReference type="CDD" id="cd04515">
    <property type="entry name" value="Alpha_kinase"/>
    <property type="match status" value="1"/>
</dbReference>
<keyword evidence="2" id="KW-0808">Transferase</keyword>
<evidence type="ECO:0000259" key="6">
    <source>
        <dbReference type="PROSITE" id="PS51158"/>
    </source>
</evidence>
<dbReference type="InterPro" id="IPR011009">
    <property type="entry name" value="Kinase-like_dom_sf"/>
</dbReference>
<dbReference type="Proteomes" id="UP001218188">
    <property type="component" value="Unassembled WGS sequence"/>
</dbReference>
<dbReference type="Gene3D" id="3.20.200.10">
    <property type="entry name" value="MHCK/EF2 kinase"/>
    <property type="match status" value="1"/>
</dbReference>
<gene>
    <name evidence="7" type="ORF">C8F04DRAFT_936170</name>
</gene>
<evidence type="ECO:0000313" key="8">
    <source>
        <dbReference type="Proteomes" id="UP001218188"/>
    </source>
</evidence>
<dbReference type="PROSITE" id="PS51158">
    <property type="entry name" value="ALPHA_KINASE"/>
    <property type="match status" value="1"/>
</dbReference>
<dbReference type="PANTHER" id="PTHR45992">
    <property type="entry name" value="EUKARYOTIC ELONGATION FACTOR 2 KINASE-RELATED"/>
    <property type="match status" value="1"/>
</dbReference>
<evidence type="ECO:0000256" key="3">
    <source>
        <dbReference type="ARBA" id="ARBA00022741"/>
    </source>
</evidence>
<keyword evidence="1" id="KW-0723">Serine/threonine-protein kinase</keyword>
<keyword evidence="4 7" id="KW-0418">Kinase</keyword>
<keyword evidence="3" id="KW-0547">Nucleotide-binding</keyword>